<dbReference type="Gene3D" id="2.120.10.30">
    <property type="entry name" value="TolB, C-terminal domain"/>
    <property type="match status" value="1"/>
</dbReference>
<dbReference type="SUPFAM" id="SSF53474">
    <property type="entry name" value="alpha/beta-Hydrolases"/>
    <property type="match status" value="1"/>
</dbReference>
<reference evidence="4" key="1">
    <citation type="submission" date="2021-11" db="EMBL/GenBank/DDBJ databases">
        <title>The complete genome of Massilia sp sp. G4R7.</title>
        <authorList>
            <person name="Liu L."/>
            <person name="Yue J."/>
            <person name="Yuan J."/>
            <person name="Yang F."/>
            <person name="Li L."/>
        </authorList>
    </citation>
    <scope>NUCLEOTIDE SEQUENCE</scope>
    <source>
        <strain evidence="4">G4R7</strain>
    </source>
</reference>
<evidence type="ECO:0000313" key="5">
    <source>
        <dbReference type="Proteomes" id="UP001179361"/>
    </source>
</evidence>
<sequence length="677" mass="72399">MRFLNSAAKARAGARLLAGLLLAISYAHAAPLDEAIARNAALPKAPLLAPALFDAPERLREVRLSPDGTQLAWLEEIDGKAELSVMPVAGGAARPLLALDPQDRIQWSRDGAVLFVSQAGGVAAIGVRDGAGGRIAAFPKDGSERLLGIDTARPRHVVLQHEDSVRGTTRLTSLAADGARSVLYDGPGVVGAWLPGPDGMPLVLRRQEADFRQTLLRRDGATWREFGSCKALRTCAPLALSPDGKRLLLRTVHADDREALVEIALDSGARRLLHQDPQGLADMVATIPSPTTGQPMLAAYQLPALRVAGLDEQGRRIEAAIRRRFPDGGLLVESCAANSCLLAERGARLAHARFWLLDLRTHAFRPVLDEVRARATMPAEAHLAERIALRYPASDGTTVHGYLTLPRGLPARGLPLVTAVHGGPWGHVDGGYGPISQMLANRGFAVFEPNFRGSTGYGERYTLAPGADYGNGLVQRDIVDGVRWLLAQGVGDPKRLAIIGGSFGGYATLLALTHTPSLFRFGMAAQPTPDFAHTLRVSAAEPPRPGQPPFRQTLATLGIDPAHTDAIARDAPRRLADRVRAPLLVVASGKDEKIEVELVVDYVATLQGLKKPVSVLVDPDEGHNPRSPVARRAQAHLLLRMLQRYLGGPPAPPADEEVKRYLARTLRADGAGLLTGG</sequence>
<evidence type="ECO:0000259" key="3">
    <source>
        <dbReference type="Pfam" id="PF00326"/>
    </source>
</evidence>
<feature type="signal peptide" evidence="2">
    <location>
        <begin position="1"/>
        <end position="29"/>
    </location>
</feature>
<protein>
    <submittedName>
        <fullName evidence="4">Prolyl oligopeptidase family serine peptidase</fullName>
    </submittedName>
</protein>
<keyword evidence="5" id="KW-1185">Reference proteome</keyword>
<dbReference type="Gene3D" id="3.40.50.1820">
    <property type="entry name" value="alpha/beta hydrolase"/>
    <property type="match status" value="1"/>
</dbReference>
<dbReference type="PANTHER" id="PTHR42776:SF27">
    <property type="entry name" value="DIPEPTIDYL PEPTIDASE FAMILY MEMBER 6"/>
    <property type="match status" value="1"/>
</dbReference>
<dbReference type="RefSeq" id="WP_231056747.1">
    <property type="nucleotide sequence ID" value="NZ_JAJNOC010000001.1"/>
</dbReference>
<feature type="chain" id="PRO_5045090521" evidence="2">
    <location>
        <begin position="30"/>
        <end position="677"/>
    </location>
</feature>
<gene>
    <name evidence="4" type="ORF">LQ564_03835</name>
</gene>
<dbReference type="PANTHER" id="PTHR42776">
    <property type="entry name" value="SERINE PEPTIDASE S9 FAMILY MEMBER"/>
    <property type="match status" value="1"/>
</dbReference>
<dbReference type="InterPro" id="IPR029058">
    <property type="entry name" value="AB_hydrolase_fold"/>
</dbReference>
<organism evidence="4 5">
    <name type="scientific">Massilia phyllostachyos</name>
    <dbReference type="NCBI Taxonomy" id="2898585"/>
    <lineage>
        <taxon>Bacteria</taxon>
        <taxon>Pseudomonadati</taxon>
        <taxon>Pseudomonadota</taxon>
        <taxon>Betaproteobacteria</taxon>
        <taxon>Burkholderiales</taxon>
        <taxon>Oxalobacteraceae</taxon>
        <taxon>Telluria group</taxon>
        <taxon>Massilia</taxon>
    </lineage>
</organism>
<feature type="domain" description="Peptidase S9 prolyl oligopeptidase catalytic" evidence="3">
    <location>
        <begin position="436"/>
        <end position="647"/>
    </location>
</feature>
<dbReference type="Pfam" id="PF00326">
    <property type="entry name" value="Peptidase_S9"/>
    <property type="match status" value="1"/>
</dbReference>
<dbReference type="InterPro" id="IPR001375">
    <property type="entry name" value="Peptidase_S9_cat"/>
</dbReference>
<name>A0ABS8Q130_9BURK</name>
<comment type="caution">
    <text evidence="4">The sequence shown here is derived from an EMBL/GenBank/DDBJ whole genome shotgun (WGS) entry which is preliminary data.</text>
</comment>
<accession>A0ABS8Q130</accession>
<proteinExistence type="predicted"/>
<evidence type="ECO:0000256" key="1">
    <source>
        <dbReference type="ARBA" id="ARBA00022801"/>
    </source>
</evidence>
<keyword evidence="1" id="KW-0378">Hydrolase</keyword>
<evidence type="ECO:0000256" key="2">
    <source>
        <dbReference type="SAM" id="SignalP"/>
    </source>
</evidence>
<keyword evidence="2" id="KW-0732">Signal</keyword>
<dbReference type="EMBL" id="JAJNOC010000001">
    <property type="protein sequence ID" value="MCD2515440.1"/>
    <property type="molecule type" value="Genomic_DNA"/>
</dbReference>
<dbReference type="SUPFAM" id="SSF82171">
    <property type="entry name" value="DPP6 N-terminal domain-like"/>
    <property type="match status" value="1"/>
</dbReference>
<dbReference type="InterPro" id="IPR011042">
    <property type="entry name" value="6-blade_b-propeller_TolB-like"/>
</dbReference>
<dbReference type="Proteomes" id="UP001179361">
    <property type="component" value="Unassembled WGS sequence"/>
</dbReference>
<evidence type="ECO:0000313" key="4">
    <source>
        <dbReference type="EMBL" id="MCD2515440.1"/>
    </source>
</evidence>